<keyword evidence="6" id="KW-0862">Zinc</keyword>
<evidence type="ECO:0000256" key="8">
    <source>
        <dbReference type="SAM" id="SignalP"/>
    </source>
</evidence>
<keyword evidence="5" id="KW-0378">Hydrolase</keyword>
<feature type="chain" id="PRO_5045870758" description="Lysine-specific metallo-endopeptidase domain-containing protein" evidence="8">
    <location>
        <begin position="19"/>
        <end position="360"/>
    </location>
</feature>
<dbReference type="Gene3D" id="2.60.40.2970">
    <property type="match status" value="1"/>
</dbReference>
<comment type="cofactor">
    <cofactor evidence="1">
        <name>Zn(2+)</name>
        <dbReference type="ChEBI" id="CHEBI:29105"/>
    </cofactor>
</comment>
<reference evidence="11" key="1">
    <citation type="submission" date="2024-06" db="EMBL/GenBank/DDBJ databases">
        <title>Multi-omics analyses provide insights into the biosynthesis of the anticancer antibiotic pleurotin in Hohenbuehelia grisea.</title>
        <authorList>
            <person name="Weaver J.A."/>
            <person name="Alberti F."/>
        </authorList>
    </citation>
    <scope>NUCLEOTIDE SEQUENCE [LARGE SCALE GENOMIC DNA]</scope>
    <source>
        <strain evidence="11">T-177</strain>
    </source>
</reference>
<dbReference type="InterPro" id="IPR050414">
    <property type="entry name" value="Fungal_M35_metalloproteases"/>
</dbReference>
<evidence type="ECO:0000259" key="9">
    <source>
        <dbReference type="Pfam" id="PF14521"/>
    </source>
</evidence>
<evidence type="ECO:0000256" key="7">
    <source>
        <dbReference type="ARBA" id="ARBA00023049"/>
    </source>
</evidence>
<keyword evidence="3" id="KW-0645">Protease</keyword>
<name>A0ABR3JW76_9AGAR</name>
<dbReference type="InterPro" id="IPR029463">
    <property type="entry name" value="Lys_MEP"/>
</dbReference>
<dbReference type="Gene3D" id="3.40.390.10">
    <property type="entry name" value="Collagenase (Catalytic Domain)"/>
    <property type="match status" value="1"/>
</dbReference>
<feature type="signal peptide" evidence="8">
    <location>
        <begin position="1"/>
        <end position="18"/>
    </location>
</feature>
<keyword evidence="7" id="KW-0482">Metalloprotease</keyword>
<evidence type="ECO:0000313" key="11">
    <source>
        <dbReference type="Proteomes" id="UP001556367"/>
    </source>
</evidence>
<organism evidence="10 11">
    <name type="scientific">Hohenbuehelia grisea</name>
    <dbReference type="NCBI Taxonomy" id="104357"/>
    <lineage>
        <taxon>Eukaryota</taxon>
        <taxon>Fungi</taxon>
        <taxon>Dikarya</taxon>
        <taxon>Basidiomycota</taxon>
        <taxon>Agaricomycotina</taxon>
        <taxon>Agaricomycetes</taxon>
        <taxon>Agaricomycetidae</taxon>
        <taxon>Agaricales</taxon>
        <taxon>Pleurotineae</taxon>
        <taxon>Pleurotaceae</taxon>
        <taxon>Hohenbuehelia</taxon>
    </lineage>
</organism>
<feature type="domain" description="Lysine-specific metallo-endopeptidase" evidence="9">
    <location>
        <begin position="223"/>
        <end position="351"/>
    </location>
</feature>
<dbReference type="EMBL" id="JASNQZ010000002">
    <property type="protein sequence ID" value="KAL0959655.1"/>
    <property type="molecule type" value="Genomic_DNA"/>
</dbReference>
<evidence type="ECO:0000256" key="2">
    <source>
        <dbReference type="ARBA" id="ARBA00010279"/>
    </source>
</evidence>
<dbReference type="InterPro" id="IPR024079">
    <property type="entry name" value="MetalloPept_cat_dom_sf"/>
</dbReference>
<evidence type="ECO:0000256" key="1">
    <source>
        <dbReference type="ARBA" id="ARBA00001947"/>
    </source>
</evidence>
<gene>
    <name evidence="10" type="ORF">HGRIS_011355</name>
</gene>
<dbReference type="Proteomes" id="UP001556367">
    <property type="component" value="Unassembled WGS sequence"/>
</dbReference>
<proteinExistence type="inferred from homology"/>
<comment type="caution">
    <text evidence="10">The sequence shown here is derived from an EMBL/GenBank/DDBJ whole genome shotgun (WGS) entry which is preliminary data.</text>
</comment>
<protein>
    <recommendedName>
        <fullName evidence="9">Lysine-specific metallo-endopeptidase domain-containing protein</fullName>
    </recommendedName>
</protein>
<evidence type="ECO:0000256" key="4">
    <source>
        <dbReference type="ARBA" id="ARBA00022723"/>
    </source>
</evidence>
<accession>A0ABR3JW76</accession>
<comment type="similarity">
    <text evidence="2">Belongs to the peptidase M35 family.</text>
</comment>
<keyword evidence="4" id="KW-0479">Metal-binding</keyword>
<evidence type="ECO:0000256" key="6">
    <source>
        <dbReference type="ARBA" id="ARBA00022833"/>
    </source>
</evidence>
<sequence length="360" mass="39326">MWALTLSLVVLATLHVSSVSPVSPRSMTVRLFTVAGIVNSVNDLEIAAEVTNTGSEDLKLLKDGTILDGSGYTRAFFVIQDGQDVPFAGLNAQISLSGANADAFMVIPRGQSVIVNHKTIGSSFDFHSMGDGNFSFAPAIDFQIITRSHSETTMERLTLRDSEFNTVHIVVRHTSTSHGGHSIAKRAGITHPDPSKQTFIETSYKEAKILAYLAIAFSNDALAGPSFYTYFKDNNRTVLKETYLGIRDETGGVPEISYADPHHKCFPGVISYTDYSTKNIHVCPPFFQEPATHELCNGTSLDVTLTRSGRLFRELIHVARPTLDVVSGCLLSRQLPAEASLLNADNYACYALQAYAYFVC</sequence>
<dbReference type="Pfam" id="PF14521">
    <property type="entry name" value="Aspzincin_M35"/>
    <property type="match status" value="1"/>
</dbReference>
<keyword evidence="11" id="KW-1185">Reference proteome</keyword>
<evidence type="ECO:0000256" key="5">
    <source>
        <dbReference type="ARBA" id="ARBA00022801"/>
    </source>
</evidence>
<keyword evidence="8" id="KW-0732">Signal</keyword>
<evidence type="ECO:0000313" key="10">
    <source>
        <dbReference type="EMBL" id="KAL0959655.1"/>
    </source>
</evidence>
<dbReference type="SUPFAM" id="SSF55486">
    <property type="entry name" value="Metalloproteases ('zincins'), catalytic domain"/>
    <property type="match status" value="1"/>
</dbReference>
<dbReference type="PANTHER" id="PTHR37016">
    <property type="match status" value="1"/>
</dbReference>
<dbReference type="PANTHER" id="PTHR37016:SF3">
    <property type="entry name" value="NEUTRAL PROTEASE 2-RELATED"/>
    <property type="match status" value="1"/>
</dbReference>
<evidence type="ECO:0000256" key="3">
    <source>
        <dbReference type="ARBA" id="ARBA00022670"/>
    </source>
</evidence>